<keyword evidence="6" id="KW-0805">Transcription regulation</keyword>
<evidence type="ECO:0000256" key="8">
    <source>
        <dbReference type="ARBA" id="ARBA00023163"/>
    </source>
</evidence>
<comment type="subcellular location">
    <subcellularLocation>
        <location evidence="1">Nucleus</location>
    </subcellularLocation>
</comment>
<feature type="domain" description="C2H2-type" evidence="12">
    <location>
        <begin position="416"/>
        <end position="443"/>
    </location>
</feature>
<evidence type="ECO:0000256" key="10">
    <source>
        <dbReference type="PROSITE-ProRule" id="PRU00042"/>
    </source>
</evidence>
<keyword evidence="4 10" id="KW-0863">Zinc-finger</keyword>
<evidence type="ECO:0000256" key="9">
    <source>
        <dbReference type="ARBA" id="ARBA00023242"/>
    </source>
</evidence>
<keyword evidence="3" id="KW-0677">Repeat</keyword>
<evidence type="ECO:0000256" key="2">
    <source>
        <dbReference type="ARBA" id="ARBA00022723"/>
    </source>
</evidence>
<dbReference type="PROSITE" id="PS00028">
    <property type="entry name" value="ZINC_FINGER_C2H2_1"/>
    <property type="match status" value="14"/>
</dbReference>
<dbReference type="Proteomes" id="UP000594220">
    <property type="component" value="Unplaced"/>
</dbReference>
<dbReference type="Pfam" id="PF00096">
    <property type="entry name" value="zf-C2H2"/>
    <property type="match status" value="4"/>
</dbReference>
<dbReference type="PROSITE" id="PS50157">
    <property type="entry name" value="ZINC_FINGER_C2H2_2"/>
    <property type="match status" value="13"/>
</dbReference>
<accession>A0A7M4EZP0</accession>
<feature type="domain" description="C2H2-type" evidence="12">
    <location>
        <begin position="16"/>
        <end position="43"/>
    </location>
</feature>
<feature type="domain" description="C2H2-type" evidence="12">
    <location>
        <begin position="472"/>
        <end position="499"/>
    </location>
</feature>
<gene>
    <name evidence="13" type="primary">ZNF574</name>
</gene>
<dbReference type="Gene3D" id="3.30.160.60">
    <property type="entry name" value="Classic Zinc Finger"/>
    <property type="match status" value="9"/>
</dbReference>
<dbReference type="SUPFAM" id="SSF57667">
    <property type="entry name" value="beta-beta-alpha zinc fingers"/>
    <property type="match status" value="7"/>
</dbReference>
<reference evidence="13" key="1">
    <citation type="submission" date="2025-08" db="UniProtKB">
        <authorList>
            <consortium name="Ensembl"/>
        </authorList>
    </citation>
    <scope>IDENTIFICATION</scope>
</reference>
<dbReference type="InterPro" id="IPR013087">
    <property type="entry name" value="Znf_C2H2_type"/>
</dbReference>
<evidence type="ECO:0000256" key="4">
    <source>
        <dbReference type="ARBA" id="ARBA00022771"/>
    </source>
</evidence>
<name>A0A7M4EZP0_CROPO</name>
<feature type="domain" description="C2H2-type" evidence="12">
    <location>
        <begin position="249"/>
        <end position="276"/>
    </location>
</feature>
<dbReference type="Pfam" id="PF13912">
    <property type="entry name" value="zf-C2H2_6"/>
    <property type="match status" value="2"/>
</dbReference>
<dbReference type="GO" id="GO:0008270">
    <property type="term" value="F:zinc ion binding"/>
    <property type="evidence" value="ECO:0007669"/>
    <property type="project" value="UniProtKB-KW"/>
</dbReference>
<keyword evidence="8" id="KW-0804">Transcription</keyword>
<dbReference type="AlphaFoldDB" id="A0A7M4EZP0"/>
<evidence type="ECO:0000256" key="3">
    <source>
        <dbReference type="ARBA" id="ARBA00022737"/>
    </source>
</evidence>
<dbReference type="GeneTree" id="ENSGT00940000161799"/>
<evidence type="ECO:0000256" key="6">
    <source>
        <dbReference type="ARBA" id="ARBA00023015"/>
    </source>
</evidence>
<proteinExistence type="predicted"/>
<dbReference type="FunFam" id="3.30.160.60:FF:000495">
    <property type="entry name" value="zinc finger protein 668"/>
    <property type="match status" value="1"/>
</dbReference>
<feature type="domain" description="C2H2-type" evidence="12">
    <location>
        <begin position="444"/>
        <end position="471"/>
    </location>
</feature>
<dbReference type="PANTHER" id="PTHR24376">
    <property type="entry name" value="ZINC FINGER PROTEIN"/>
    <property type="match status" value="1"/>
</dbReference>
<feature type="domain" description="C2H2-type" evidence="12">
    <location>
        <begin position="304"/>
        <end position="331"/>
    </location>
</feature>
<evidence type="ECO:0000256" key="5">
    <source>
        <dbReference type="ARBA" id="ARBA00022833"/>
    </source>
</evidence>
<feature type="domain" description="C2H2-type" evidence="12">
    <location>
        <begin position="388"/>
        <end position="415"/>
    </location>
</feature>
<keyword evidence="2" id="KW-0479">Metal-binding</keyword>
<dbReference type="FunFam" id="3.30.160.60:FF:000450">
    <property type="entry name" value="PR domain zinc finger protein 14"/>
    <property type="match status" value="1"/>
</dbReference>
<dbReference type="FunFam" id="3.30.160.60:FF:000202">
    <property type="entry name" value="Zinc finger protein 574"/>
    <property type="match status" value="1"/>
</dbReference>
<feature type="domain" description="C2H2-type" evidence="12">
    <location>
        <begin position="167"/>
        <end position="194"/>
    </location>
</feature>
<dbReference type="SMART" id="SM00355">
    <property type="entry name" value="ZnF_C2H2"/>
    <property type="match status" value="15"/>
</dbReference>
<keyword evidence="7" id="KW-0238">DNA-binding</keyword>
<dbReference type="GO" id="GO:0003677">
    <property type="term" value="F:DNA binding"/>
    <property type="evidence" value="ECO:0007669"/>
    <property type="project" value="UniProtKB-KW"/>
</dbReference>
<feature type="domain" description="C2H2-type" evidence="12">
    <location>
        <begin position="277"/>
        <end position="299"/>
    </location>
</feature>
<dbReference type="GO" id="GO:0032502">
    <property type="term" value="P:developmental process"/>
    <property type="evidence" value="ECO:0007669"/>
    <property type="project" value="UniProtKB-ARBA"/>
</dbReference>
<protein>
    <submittedName>
        <fullName evidence="13">Zinc finger protein 574</fullName>
    </submittedName>
</protein>
<keyword evidence="9" id="KW-0539">Nucleus</keyword>
<evidence type="ECO:0000259" key="12">
    <source>
        <dbReference type="PROSITE" id="PS50157"/>
    </source>
</evidence>
<evidence type="ECO:0000313" key="13">
    <source>
        <dbReference type="Ensembl" id="ENSCPRP00005017279.1"/>
    </source>
</evidence>
<keyword evidence="5" id="KW-0862">Zinc</keyword>
<dbReference type="FunFam" id="3.30.160.60:FF:000145">
    <property type="entry name" value="Zinc finger protein 574"/>
    <property type="match status" value="1"/>
</dbReference>
<dbReference type="InterPro" id="IPR036236">
    <property type="entry name" value="Znf_C2H2_sf"/>
</dbReference>
<keyword evidence="14" id="KW-1185">Reference proteome</keyword>
<sequence>MAAPEEETLVFMEHRYVCSECSQLYGSLEEAVLHQQTHLAPEPRYEVLGLAGEAAAGLYQAVAVPESSQFQCLECGQLLLTPSQLLEHQDVHLKLLTGQIHYECVDCKALFTSQEVWLAHRAAHRAPEAPAQSQALVRLEHSYRKPEEEAAAVGGTADLSAVQLLLYECGECLQLFQTPKEFLEHQAGHLAPAAPPAVNGTAPALAEPAGDHSYELKGGAPHRCGECELALPTARALELHRRAHRRGAFPCALCSRALPSPAALAQHAAQHSGESRLLCLDCGLAFDTEPALLAHRRAHGPNPLHCCPCGKAFLNMTKFLYHRRTHGSLLPTPEAPVPVEPAPVPAPEAPAPDTMPGGHRCLACGKAFGKQLQLARHQRFVHGLERRHECHTCGKRFKKKSHVRNHLLTHTGERPFACPDCPKAFNSQANLLRHRLTHTGERPYQCQVCLKRFTQSSTLQQHLFVHSRHYPYQCPECGVHFHRPYRLLMHRYHHTGEYPYKCGECGRSFLLRRLLDVHRLGHAGQRPYACPHCPKAYRSFSNLWKHRKLHQAQRRTAAPDPPSAAAIPEQEEEPVVPPAANYAPALAIMETIEIYPAPPAATEAATAPLDGLHVGDGV</sequence>
<reference evidence="13" key="2">
    <citation type="submission" date="2025-09" db="UniProtKB">
        <authorList>
            <consortium name="Ensembl"/>
        </authorList>
    </citation>
    <scope>IDENTIFICATION</scope>
</reference>
<feature type="domain" description="C2H2-type" evidence="12">
    <location>
        <begin position="359"/>
        <end position="387"/>
    </location>
</feature>
<evidence type="ECO:0000256" key="7">
    <source>
        <dbReference type="ARBA" id="ARBA00023125"/>
    </source>
</evidence>
<dbReference type="GO" id="GO:0005634">
    <property type="term" value="C:nucleus"/>
    <property type="evidence" value="ECO:0007669"/>
    <property type="project" value="UniProtKB-SubCell"/>
</dbReference>
<evidence type="ECO:0000313" key="14">
    <source>
        <dbReference type="Proteomes" id="UP000594220"/>
    </source>
</evidence>
<dbReference type="PANTHER" id="PTHR24376:SF235">
    <property type="entry name" value="C2H2-TYPE DOMAIN-CONTAINING PROTEIN"/>
    <property type="match status" value="1"/>
</dbReference>
<organism evidence="13 14">
    <name type="scientific">Crocodylus porosus</name>
    <name type="common">Saltwater crocodile</name>
    <name type="synonym">Estuarine crocodile</name>
    <dbReference type="NCBI Taxonomy" id="8502"/>
    <lineage>
        <taxon>Eukaryota</taxon>
        <taxon>Metazoa</taxon>
        <taxon>Chordata</taxon>
        <taxon>Craniata</taxon>
        <taxon>Vertebrata</taxon>
        <taxon>Euteleostomi</taxon>
        <taxon>Archelosauria</taxon>
        <taxon>Archosauria</taxon>
        <taxon>Crocodylia</taxon>
        <taxon>Longirostres</taxon>
        <taxon>Crocodylidae</taxon>
        <taxon>Crocodylus</taxon>
    </lineage>
</organism>
<evidence type="ECO:0000256" key="1">
    <source>
        <dbReference type="ARBA" id="ARBA00004123"/>
    </source>
</evidence>
<feature type="domain" description="C2H2-type" evidence="12">
    <location>
        <begin position="528"/>
        <end position="555"/>
    </location>
</feature>
<feature type="domain" description="C2H2-type" evidence="12">
    <location>
        <begin position="70"/>
        <end position="92"/>
    </location>
</feature>
<dbReference type="FunFam" id="3.30.160.60:FF:001184">
    <property type="entry name" value="zinc finger protein 574"/>
    <property type="match status" value="1"/>
</dbReference>
<feature type="region of interest" description="Disordered" evidence="11">
    <location>
        <begin position="551"/>
        <end position="576"/>
    </location>
</feature>
<evidence type="ECO:0000256" key="11">
    <source>
        <dbReference type="SAM" id="MobiDB-lite"/>
    </source>
</evidence>
<feature type="domain" description="C2H2-type" evidence="12">
    <location>
        <begin position="500"/>
        <end position="527"/>
    </location>
</feature>
<dbReference type="Ensembl" id="ENSCPRT00005020231.1">
    <property type="protein sequence ID" value="ENSCPRP00005017279.1"/>
    <property type="gene ID" value="ENSCPRG00005012035.1"/>
</dbReference>